<dbReference type="GO" id="GO:0000209">
    <property type="term" value="P:protein polyubiquitination"/>
    <property type="evidence" value="ECO:0007669"/>
    <property type="project" value="EnsemblFungi"/>
</dbReference>
<dbReference type="GO" id="GO:0005847">
    <property type="term" value="C:mRNA cleavage and polyadenylation specificity factor complex"/>
    <property type="evidence" value="ECO:0007669"/>
    <property type="project" value="EnsemblFungi"/>
</dbReference>
<dbReference type="RefSeq" id="XP_007376807.1">
    <property type="nucleotide sequence ID" value="XM_007376745.1"/>
</dbReference>
<protein>
    <recommendedName>
        <fullName evidence="11">DWNN domain-containing protein</fullName>
    </recommendedName>
</protein>
<dbReference type="FunCoup" id="G3ASZ2">
    <property type="interactions" value="158"/>
</dbReference>
<sequence length="352" mass="40044">MSSIIYYKFLHQKNQSVIHFDGTAISVFDLKKEIIQANQLGNGLDFNLTLYHSEQPDLEYEFDQDVIQRSSYVLVKRSPVSSNNKFNNASRYVTGKPRINRKMPTTAAPAVTTTTPIANTDNISEEDRIKLMFENQSNAWAQTQDELAQHKIIHYKPTTTGKEDAPPPGYICYRCGKKDHWIKNCPTNNDPNFEGKKIMRTTGIPKSYLKTISKQDIENKADSFSTNENGDVVDNDGNIILITDEGNYAVALADSKTWTSYQEKLANATKKSQQEFNDKLIKLIEQDNKKEFLDPLAEKKVLEPPIVMTPCCTESSKLQKMKNFNYNQGSLERVLIDNDFHCPNCGTEDTFI</sequence>
<keyword evidence="2" id="KW-0479">Metal-binding</keyword>
<comment type="subcellular location">
    <subcellularLocation>
        <location evidence="1">Nucleus</location>
    </subcellularLocation>
</comment>
<dbReference type="GeneID" id="18874411"/>
<evidence type="ECO:0000256" key="2">
    <source>
        <dbReference type="ARBA" id="ARBA00022723"/>
    </source>
</evidence>
<dbReference type="EMBL" id="GL996504">
    <property type="protein sequence ID" value="EGW30774.1"/>
    <property type="molecule type" value="Genomic_DNA"/>
</dbReference>
<dbReference type="GO" id="GO:0006511">
    <property type="term" value="P:ubiquitin-dependent protein catabolic process"/>
    <property type="evidence" value="ECO:0007669"/>
    <property type="project" value="TreeGrafter"/>
</dbReference>
<dbReference type="GO" id="GO:0008270">
    <property type="term" value="F:zinc ion binding"/>
    <property type="evidence" value="ECO:0007669"/>
    <property type="project" value="UniProtKB-KW"/>
</dbReference>
<dbReference type="Pfam" id="PF13696">
    <property type="entry name" value="zf-CCHC_2"/>
    <property type="match status" value="1"/>
</dbReference>
<dbReference type="PROSITE" id="PS50158">
    <property type="entry name" value="ZF_CCHC"/>
    <property type="match status" value="1"/>
</dbReference>
<evidence type="ECO:0000256" key="1">
    <source>
        <dbReference type="ARBA" id="ARBA00004123"/>
    </source>
</evidence>
<dbReference type="Proteomes" id="UP000000709">
    <property type="component" value="Unassembled WGS sequence"/>
</dbReference>
<name>G3ASZ2_SPAPN</name>
<dbReference type="KEGG" id="spaa:SPAPADRAFT_62630"/>
<keyword evidence="4" id="KW-0862">Zinc</keyword>
<reference evidence="9 10" key="1">
    <citation type="journal article" date="2011" name="Proc. Natl. Acad. Sci. U.S.A.">
        <title>Comparative genomics of xylose-fermenting fungi for enhanced biofuel production.</title>
        <authorList>
            <person name="Wohlbach D.J."/>
            <person name="Kuo A."/>
            <person name="Sato T.K."/>
            <person name="Potts K.M."/>
            <person name="Salamov A.A."/>
            <person name="LaButti K.M."/>
            <person name="Sun H."/>
            <person name="Clum A."/>
            <person name="Pangilinan J.L."/>
            <person name="Lindquist E.A."/>
            <person name="Lucas S."/>
            <person name="Lapidus A."/>
            <person name="Jin M."/>
            <person name="Gunawan C."/>
            <person name="Balan V."/>
            <person name="Dale B.E."/>
            <person name="Jeffries T.W."/>
            <person name="Zinkel R."/>
            <person name="Barry K.W."/>
            <person name="Grigoriev I.V."/>
            <person name="Gasch A.P."/>
        </authorList>
    </citation>
    <scope>NUCLEOTIDE SEQUENCE [LARGE SCALE GENOMIC DNA]</scope>
    <source>
        <strain evidence="10">NRRL Y-27907 / 11-Y1</strain>
    </source>
</reference>
<dbReference type="GO" id="GO:0061630">
    <property type="term" value="F:ubiquitin protein ligase activity"/>
    <property type="evidence" value="ECO:0007669"/>
    <property type="project" value="EnsemblFungi"/>
</dbReference>
<evidence type="ECO:0000256" key="5">
    <source>
        <dbReference type="ARBA" id="ARBA00023242"/>
    </source>
</evidence>
<dbReference type="OMA" id="CGAKDHW"/>
<dbReference type="InterPro" id="IPR025829">
    <property type="entry name" value="Zn_knuckle_CX2CX3GHX4C"/>
</dbReference>
<feature type="domain" description="CCHC-type" evidence="7">
    <location>
        <begin position="172"/>
        <end position="186"/>
    </location>
</feature>
<feature type="non-terminal residue" evidence="9">
    <location>
        <position position="352"/>
    </location>
</feature>
<dbReference type="SMART" id="SM00343">
    <property type="entry name" value="ZnF_C2HC"/>
    <property type="match status" value="1"/>
</dbReference>
<proteinExistence type="predicted"/>
<evidence type="ECO:0000259" key="8">
    <source>
        <dbReference type="PROSITE" id="PS51282"/>
    </source>
</evidence>
<dbReference type="SMART" id="SM01180">
    <property type="entry name" value="DWNN"/>
    <property type="match status" value="1"/>
</dbReference>
<accession>G3ASZ2</accession>
<dbReference type="GO" id="GO:0006397">
    <property type="term" value="P:mRNA processing"/>
    <property type="evidence" value="ECO:0007669"/>
    <property type="project" value="InterPro"/>
</dbReference>
<dbReference type="STRING" id="619300.G3ASZ2"/>
<evidence type="ECO:0000256" key="4">
    <source>
        <dbReference type="ARBA" id="ARBA00022833"/>
    </source>
</evidence>
<evidence type="ECO:0000256" key="6">
    <source>
        <dbReference type="PROSITE-ProRule" id="PRU00047"/>
    </source>
</evidence>
<evidence type="ECO:0000259" key="7">
    <source>
        <dbReference type="PROSITE" id="PS50158"/>
    </source>
</evidence>
<keyword evidence="3 6" id="KW-0863">Zinc-finger</keyword>
<dbReference type="Gene3D" id="3.10.20.90">
    <property type="entry name" value="Phosphatidylinositol 3-kinase Catalytic Subunit, Chain A, domain 1"/>
    <property type="match status" value="1"/>
</dbReference>
<dbReference type="Gene3D" id="4.10.60.10">
    <property type="entry name" value="Zinc finger, CCHC-type"/>
    <property type="match status" value="1"/>
</dbReference>
<feature type="domain" description="DWNN" evidence="8">
    <location>
        <begin position="5"/>
        <end position="79"/>
    </location>
</feature>
<gene>
    <name evidence="9" type="ORF">SPAPADRAFT_62630</name>
</gene>
<evidence type="ECO:0000313" key="10">
    <source>
        <dbReference type="Proteomes" id="UP000000709"/>
    </source>
</evidence>
<dbReference type="OrthoDB" id="106784at2759"/>
<dbReference type="GO" id="GO:0006369">
    <property type="term" value="P:termination of RNA polymerase II transcription"/>
    <property type="evidence" value="ECO:0007669"/>
    <property type="project" value="EnsemblFungi"/>
</dbReference>
<dbReference type="InterPro" id="IPR033489">
    <property type="entry name" value="RBBP6"/>
</dbReference>
<dbReference type="AlphaFoldDB" id="G3ASZ2"/>
<dbReference type="GO" id="GO:0036002">
    <property type="term" value="F:pre-mRNA binding"/>
    <property type="evidence" value="ECO:0007669"/>
    <property type="project" value="EnsemblFungi"/>
</dbReference>
<dbReference type="PANTHER" id="PTHR15439:SF0">
    <property type="entry name" value="CELL DIVISION CYCLE AND APOPTOSIS REGULATOR PROTEIN 1-RELATED"/>
    <property type="match status" value="1"/>
</dbReference>
<dbReference type="InterPro" id="IPR036875">
    <property type="entry name" value="Znf_CCHC_sf"/>
</dbReference>
<dbReference type="PROSITE" id="PS51282">
    <property type="entry name" value="DWNN"/>
    <property type="match status" value="1"/>
</dbReference>
<dbReference type="PANTHER" id="PTHR15439">
    <property type="entry name" value="RETINOBLASTOMA-BINDING PROTEIN 6"/>
    <property type="match status" value="1"/>
</dbReference>
<dbReference type="InParanoid" id="G3ASZ2"/>
<dbReference type="Pfam" id="PF08783">
    <property type="entry name" value="DWNN"/>
    <property type="match status" value="1"/>
</dbReference>
<dbReference type="HOGENOM" id="CLU_019105_0_0_1"/>
<keyword evidence="5" id="KW-0539">Nucleus</keyword>
<organism evidence="10">
    <name type="scientific">Spathaspora passalidarum (strain NRRL Y-27907 / 11-Y1)</name>
    <dbReference type="NCBI Taxonomy" id="619300"/>
    <lineage>
        <taxon>Eukaryota</taxon>
        <taxon>Fungi</taxon>
        <taxon>Dikarya</taxon>
        <taxon>Ascomycota</taxon>
        <taxon>Saccharomycotina</taxon>
        <taxon>Pichiomycetes</taxon>
        <taxon>Debaryomycetaceae</taxon>
        <taxon>Spathaspora</taxon>
    </lineage>
</organism>
<dbReference type="GO" id="GO:0005829">
    <property type="term" value="C:cytosol"/>
    <property type="evidence" value="ECO:0007669"/>
    <property type="project" value="EnsemblFungi"/>
</dbReference>
<evidence type="ECO:0008006" key="11">
    <source>
        <dbReference type="Google" id="ProtNLM"/>
    </source>
</evidence>
<keyword evidence="10" id="KW-1185">Reference proteome</keyword>
<dbReference type="SUPFAM" id="SSF57756">
    <property type="entry name" value="Retrovirus zinc finger-like domains"/>
    <property type="match status" value="1"/>
</dbReference>
<dbReference type="InterPro" id="IPR001878">
    <property type="entry name" value="Znf_CCHC"/>
</dbReference>
<evidence type="ECO:0000313" key="9">
    <source>
        <dbReference type="EMBL" id="EGW30774.1"/>
    </source>
</evidence>
<dbReference type="InterPro" id="IPR014891">
    <property type="entry name" value="DWNN_domain"/>
</dbReference>
<dbReference type="eggNOG" id="KOG0314">
    <property type="taxonomic scope" value="Eukaryota"/>
</dbReference>
<evidence type="ECO:0000256" key="3">
    <source>
        <dbReference type="ARBA" id="ARBA00022771"/>
    </source>
</evidence>